<dbReference type="RefSeq" id="WP_019659227.1">
    <property type="nucleotide sequence ID" value="NZ_JBFLAA010000007.1"/>
</dbReference>
<gene>
    <name evidence="1" type="ORF">ACFLLB_02935</name>
</gene>
<dbReference type="InterPro" id="IPR046732">
    <property type="entry name" value="DUF6624"/>
</dbReference>
<sequence length="121" mass="12919">MIAILFAPLGVSGGTPTDPELRGELLRMKNADQAVRDLPLTTEGEERVLSAVDAVHTARLKAIVAAHGWPTVAQVGQDGADAAWLLAQHADKDPAFQRSVAEAMEPLVATGRVRAFSYVYL</sequence>
<accession>A0ABW1MWY7</accession>
<proteinExistence type="predicted"/>
<protein>
    <submittedName>
        <fullName evidence="1">DUF6624 domain-containing protein</fullName>
    </submittedName>
</protein>
<dbReference type="Pfam" id="PF20329">
    <property type="entry name" value="DUF6624"/>
    <property type="match status" value="1"/>
</dbReference>
<dbReference type="Proteomes" id="UP001596115">
    <property type="component" value="Unassembled WGS sequence"/>
</dbReference>
<comment type="caution">
    <text evidence="1">The sequence shown here is derived from an EMBL/GenBank/DDBJ whole genome shotgun (WGS) entry which is preliminary data.</text>
</comment>
<dbReference type="EMBL" id="JBHRFL010000002">
    <property type="protein sequence ID" value="MFC6068521.1"/>
    <property type="molecule type" value="Genomic_DNA"/>
</dbReference>
<evidence type="ECO:0000313" key="1">
    <source>
        <dbReference type="EMBL" id="MFC6068521.1"/>
    </source>
</evidence>
<keyword evidence="2" id="KW-1185">Reference proteome</keyword>
<organism evidence="1 2">
    <name type="scientific">Stenotrophomonas geniculata</name>
    <dbReference type="NCBI Taxonomy" id="86188"/>
    <lineage>
        <taxon>Bacteria</taxon>
        <taxon>Pseudomonadati</taxon>
        <taxon>Pseudomonadota</taxon>
        <taxon>Gammaproteobacteria</taxon>
        <taxon>Lysobacterales</taxon>
        <taxon>Lysobacteraceae</taxon>
        <taxon>Stenotrophomonas</taxon>
    </lineage>
</organism>
<reference evidence="1 2" key="1">
    <citation type="submission" date="2024-09" db="EMBL/GenBank/DDBJ databases">
        <title>Whole genome analysis of Stenotrophomonas geniculata MK-1, and its biological control impact on peanut foliage fungus diseases.</title>
        <authorList>
            <person name="Ahsan T."/>
        </authorList>
    </citation>
    <scope>NUCLEOTIDE SEQUENCE [LARGE SCALE GENOMIC DNA]</scope>
    <source>
        <strain evidence="1 2">MK-1</strain>
    </source>
</reference>
<evidence type="ECO:0000313" key="2">
    <source>
        <dbReference type="Proteomes" id="UP001596115"/>
    </source>
</evidence>
<name>A0ABW1MWY7_9GAMM</name>
<dbReference type="GeneID" id="90527740"/>